<dbReference type="InterPro" id="IPR050554">
    <property type="entry name" value="Met_Synthase/Corrinoid"/>
</dbReference>
<dbReference type="RefSeq" id="WP_007715531.1">
    <property type="nucleotide sequence ID" value="NZ_JAWRJJ010000300.1"/>
</dbReference>
<protein>
    <recommendedName>
        <fullName evidence="3">B12-binding domain-containing protein</fullName>
    </recommendedName>
</protein>
<accession>A0A413FC32</accession>
<dbReference type="GO" id="GO:0005829">
    <property type="term" value="C:cytosol"/>
    <property type="evidence" value="ECO:0007669"/>
    <property type="project" value="TreeGrafter"/>
</dbReference>
<dbReference type="GO" id="GO:0008705">
    <property type="term" value="F:methionine synthase activity"/>
    <property type="evidence" value="ECO:0007669"/>
    <property type="project" value="TreeGrafter"/>
</dbReference>
<dbReference type="CDD" id="cd02065">
    <property type="entry name" value="B12-binding_like"/>
    <property type="match status" value="1"/>
</dbReference>
<evidence type="ECO:0000313" key="5">
    <source>
        <dbReference type="Proteomes" id="UP000283880"/>
    </source>
</evidence>
<dbReference type="PANTHER" id="PTHR45833">
    <property type="entry name" value="METHIONINE SYNTHASE"/>
    <property type="match status" value="1"/>
</dbReference>
<keyword evidence="1" id="KW-0479">Metal-binding</keyword>
<dbReference type="GO" id="GO:0050667">
    <property type="term" value="P:homocysteine metabolic process"/>
    <property type="evidence" value="ECO:0007669"/>
    <property type="project" value="TreeGrafter"/>
</dbReference>
<sequence>MSLMMMDQEPEFLNLTNEIFTRQLENNQGLSASLDGWARKKMYQDVRYNVDFLYTALYLEDEGIFSRYARWLYQLLCPLMEYFTRERVCAIMVEHYELIRSCLENAVAKETRPKLHRLLDAAIQATREECAHGRPGRPEKGRYEQEIGQYLDSLLRSDTKGAMALVAEYINAGLPLGDICVDIIAEAMRRVGDLWHGHRISVDMEHYCTSVTQMALSQLYPLIFGQKRRGKRVLVACVGSELHEIGARMVADLFEYHGWDSIYLGAAVPVEAIKLAVGEHRPDLVALSVTMPQHLPHCREAVKQLREQDPGIKIAVGGNAFSGTEIWAGWDVVYTADARKLVQWAEDTL</sequence>
<gene>
    <name evidence="4" type="ORF">DWV29_17565</name>
</gene>
<keyword evidence="2" id="KW-0170">Cobalt</keyword>
<dbReference type="GO" id="GO:0031419">
    <property type="term" value="F:cobalamin binding"/>
    <property type="evidence" value="ECO:0007669"/>
    <property type="project" value="InterPro"/>
</dbReference>
<dbReference type="OrthoDB" id="5756833at2"/>
<dbReference type="AlphaFoldDB" id="A0A413FC32"/>
<feature type="domain" description="B12-binding" evidence="3">
    <location>
        <begin position="230"/>
        <end position="349"/>
    </location>
</feature>
<dbReference type="InterPro" id="IPR036594">
    <property type="entry name" value="Meth_synthase_dom"/>
</dbReference>
<evidence type="ECO:0000256" key="1">
    <source>
        <dbReference type="ARBA" id="ARBA00022723"/>
    </source>
</evidence>
<name>A0A413FC32_9FIRM</name>
<evidence type="ECO:0000256" key="2">
    <source>
        <dbReference type="ARBA" id="ARBA00023285"/>
    </source>
</evidence>
<dbReference type="SUPFAM" id="SSF52242">
    <property type="entry name" value="Cobalamin (vitamin B12)-binding domain"/>
    <property type="match status" value="1"/>
</dbReference>
<proteinExistence type="predicted"/>
<dbReference type="GO" id="GO:0046653">
    <property type="term" value="P:tetrahydrofolate metabolic process"/>
    <property type="evidence" value="ECO:0007669"/>
    <property type="project" value="TreeGrafter"/>
</dbReference>
<comment type="caution">
    <text evidence="4">The sequence shown here is derived from an EMBL/GenBank/DDBJ whole genome shotgun (WGS) entry which is preliminary data.</text>
</comment>
<reference evidence="4 5" key="1">
    <citation type="submission" date="2018-08" db="EMBL/GenBank/DDBJ databases">
        <title>A genome reference for cultivated species of the human gut microbiota.</title>
        <authorList>
            <person name="Zou Y."/>
            <person name="Xue W."/>
            <person name="Luo G."/>
        </authorList>
    </citation>
    <scope>NUCLEOTIDE SEQUENCE [LARGE SCALE GENOMIC DNA]</scope>
    <source>
        <strain evidence="4 5">AF04-15</strain>
    </source>
</reference>
<dbReference type="Pfam" id="PF02607">
    <property type="entry name" value="B12-binding_2"/>
    <property type="match status" value="1"/>
</dbReference>
<dbReference type="InterPro" id="IPR003759">
    <property type="entry name" value="Cbl-bd_cap"/>
</dbReference>
<dbReference type="PROSITE" id="PS51332">
    <property type="entry name" value="B12_BINDING"/>
    <property type="match status" value="1"/>
</dbReference>
<evidence type="ECO:0000313" key="4">
    <source>
        <dbReference type="EMBL" id="RGX26894.1"/>
    </source>
</evidence>
<dbReference type="GO" id="GO:0046872">
    <property type="term" value="F:metal ion binding"/>
    <property type="evidence" value="ECO:0007669"/>
    <property type="project" value="UniProtKB-KW"/>
</dbReference>
<dbReference type="InterPro" id="IPR006158">
    <property type="entry name" value="Cobalamin-bd"/>
</dbReference>
<dbReference type="EMBL" id="QSBM01000014">
    <property type="protein sequence ID" value="RGX26894.1"/>
    <property type="molecule type" value="Genomic_DNA"/>
</dbReference>
<organism evidence="4 5">
    <name type="scientific">Enterocloster asparagiformis</name>
    <dbReference type="NCBI Taxonomy" id="333367"/>
    <lineage>
        <taxon>Bacteria</taxon>
        <taxon>Bacillati</taxon>
        <taxon>Bacillota</taxon>
        <taxon>Clostridia</taxon>
        <taxon>Lachnospirales</taxon>
        <taxon>Lachnospiraceae</taxon>
        <taxon>Enterocloster</taxon>
    </lineage>
</organism>
<dbReference type="InterPro" id="IPR036724">
    <property type="entry name" value="Cobalamin-bd_sf"/>
</dbReference>
<dbReference type="Pfam" id="PF02310">
    <property type="entry name" value="B12-binding"/>
    <property type="match status" value="1"/>
</dbReference>
<dbReference type="Gene3D" id="1.10.1240.10">
    <property type="entry name" value="Methionine synthase domain"/>
    <property type="match status" value="1"/>
</dbReference>
<dbReference type="PANTHER" id="PTHR45833:SF1">
    <property type="entry name" value="METHIONINE SYNTHASE"/>
    <property type="match status" value="1"/>
</dbReference>
<dbReference type="Proteomes" id="UP000283880">
    <property type="component" value="Unassembled WGS sequence"/>
</dbReference>
<evidence type="ECO:0000259" key="3">
    <source>
        <dbReference type="PROSITE" id="PS51332"/>
    </source>
</evidence>
<dbReference type="Gene3D" id="3.40.50.280">
    <property type="entry name" value="Cobalamin-binding domain"/>
    <property type="match status" value="1"/>
</dbReference>